<accession>A0A9X2S6X0</accession>
<name>A0A9X2S6X0_9FIRM</name>
<evidence type="ECO:0000256" key="2">
    <source>
        <dbReference type="ARBA" id="ARBA00022448"/>
    </source>
</evidence>
<protein>
    <submittedName>
        <fullName evidence="9">ABC transporter permease</fullName>
    </submittedName>
</protein>
<dbReference type="GO" id="GO:0055085">
    <property type="term" value="P:transmembrane transport"/>
    <property type="evidence" value="ECO:0007669"/>
    <property type="project" value="InterPro"/>
</dbReference>
<feature type="transmembrane region" description="Helical" evidence="7">
    <location>
        <begin position="220"/>
        <end position="241"/>
    </location>
</feature>
<dbReference type="GO" id="GO:0005886">
    <property type="term" value="C:plasma membrane"/>
    <property type="evidence" value="ECO:0007669"/>
    <property type="project" value="UniProtKB-SubCell"/>
</dbReference>
<dbReference type="AlphaFoldDB" id="A0A9X2S6X0"/>
<evidence type="ECO:0000256" key="7">
    <source>
        <dbReference type="RuleBase" id="RU363032"/>
    </source>
</evidence>
<dbReference type="Proteomes" id="UP001142078">
    <property type="component" value="Unassembled WGS sequence"/>
</dbReference>
<feature type="transmembrane region" description="Helical" evidence="7">
    <location>
        <begin position="170"/>
        <end position="190"/>
    </location>
</feature>
<evidence type="ECO:0000256" key="5">
    <source>
        <dbReference type="ARBA" id="ARBA00022989"/>
    </source>
</evidence>
<feature type="domain" description="ABC transmembrane type-1" evidence="8">
    <location>
        <begin position="58"/>
        <end position="238"/>
    </location>
</feature>
<gene>
    <name evidence="9" type="ORF">NSA23_08370</name>
</gene>
<dbReference type="InterPro" id="IPR000515">
    <property type="entry name" value="MetI-like"/>
</dbReference>
<feature type="transmembrane region" description="Helical" evidence="7">
    <location>
        <begin position="60"/>
        <end position="81"/>
    </location>
</feature>
<evidence type="ECO:0000256" key="4">
    <source>
        <dbReference type="ARBA" id="ARBA00022692"/>
    </source>
</evidence>
<dbReference type="Gene3D" id="1.10.3720.10">
    <property type="entry name" value="MetI-like"/>
    <property type="match status" value="1"/>
</dbReference>
<keyword evidence="3" id="KW-1003">Cell membrane</keyword>
<dbReference type="EMBL" id="JANJZL010000004">
    <property type="protein sequence ID" value="MCR2044132.1"/>
    <property type="molecule type" value="Genomic_DNA"/>
</dbReference>
<dbReference type="SUPFAM" id="SSF161098">
    <property type="entry name" value="MetI-like"/>
    <property type="match status" value="1"/>
</dbReference>
<proteinExistence type="inferred from homology"/>
<dbReference type="CDD" id="cd06261">
    <property type="entry name" value="TM_PBP2"/>
    <property type="match status" value="1"/>
</dbReference>
<comment type="caution">
    <text evidence="9">The sequence shown here is derived from an EMBL/GenBank/DDBJ whole genome shotgun (WGS) entry which is preliminary data.</text>
</comment>
<keyword evidence="5 7" id="KW-1133">Transmembrane helix</keyword>
<dbReference type="Pfam" id="PF00528">
    <property type="entry name" value="BPD_transp_1"/>
    <property type="match status" value="1"/>
</dbReference>
<keyword evidence="10" id="KW-1185">Reference proteome</keyword>
<evidence type="ECO:0000256" key="1">
    <source>
        <dbReference type="ARBA" id="ARBA00004651"/>
    </source>
</evidence>
<comment type="similarity">
    <text evidence="7">Belongs to the binding-protein-dependent transport system permease family.</text>
</comment>
<dbReference type="InterPro" id="IPR035906">
    <property type="entry name" value="MetI-like_sf"/>
</dbReference>
<keyword evidence="4 7" id="KW-0812">Transmembrane</keyword>
<evidence type="ECO:0000313" key="9">
    <source>
        <dbReference type="EMBL" id="MCR2044132.1"/>
    </source>
</evidence>
<keyword evidence="2 7" id="KW-0813">Transport</keyword>
<feature type="transmembrane region" description="Helical" evidence="7">
    <location>
        <begin position="93"/>
        <end position="118"/>
    </location>
</feature>
<reference evidence="9" key="1">
    <citation type="submission" date="2022-07" db="EMBL/GenBank/DDBJ databases">
        <title>Enhanced cultured diversity of the mouse gut microbiota enables custom-made synthetic communities.</title>
        <authorList>
            <person name="Afrizal A."/>
        </authorList>
    </citation>
    <scope>NUCLEOTIDE SEQUENCE</scope>
    <source>
        <strain evidence="9">DSM 29482</strain>
    </source>
</reference>
<dbReference type="PANTHER" id="PTHR30151">
    <property type="entry name" value="ALKANE SULFONATE ABC TRANSPORTER-RELATED, MEMBRANE SUBUNIT"/>
    <property type="match status" value="1"/>
</dbReference>
<sequence>MKKSINIDKLYPILSIVTITFIWQIIVDLNNIPKYILPSPADIFLALKSDFNLIITHTKITLYESFVGFCFSIILAFILAIMMDSFKIIKKLFYPLLVISQTIPTIAIAPIFIIWFGFGTLPKIIMVIMTCFFPIVISLVDGLEKIDNDYLRLFKTMNASKLQTFYHLKLPYAMVHLLSGIKIAATYMIMSAVVSEWLGGEKGIGVYMVRAKNAYALDKVFASILVIIIASILTIYTIDFIGNKLIRWKSEEKGV</sequence>
<comment type="subcellular location">
    <subcellularLocation>
        <location evidence="1 7">Cell membrane</location>
        <topology evidence="1 7">Multi-pass membrane protein</topology>
    </subcellularLocation>
</comment>
<evidence type="ECO:0000313" key="10">
    <source>
        <dbReference type="Proteomes" id="UP001142078"/>
    </source>
</evidence>
<evidence type="ECO:0000256" key="3">
    <source>
        <dbReference type="ARBA" id="ARBA00022475"/>
    </source>
</evidence>
<feature type="transmembrane region" description="Helical" evidence="7">
    <location>
        <begin position="124"/>
        <end position="143"/>
    </location>
</feature>
<feature type="transmembrane region" description="Helical" evidence="7">
    <location>
        <begin position="10"/>
        <end position="27"/>
    </location>
</feature>
<dbReference type="RefSeq" id="WP_257490391.1">
    <property type="nucleotide sequence ID" value="NZ_JANJZL010000004.1"/>
</dbReference>
<evidence type="ECO:0000259" key="8">
    <source>
        <dbReference type="PROSITE" id="PS50928"/>
    </source>
</evidence>
<dbReference type="PROSITE" id="PS50928">
    <property type="entry name" value="ABC_TM1"/>
    <property type="match status" value="1"/>
</dbReference>
<dbReference type="PANTHER" id="PTHR30151:SF20">
    <property type="entry name" value="ABC TRANSPORTER PERMEASE PROTEIN HI_0355-RELATED"/>
    <property type="match status" value="1"/>
</dbReference>
<keyword evidence="6 7" id="KW-0472">Membrane</keyword>
<organism evidence="9 10">
    <name type="scientific">Anaerosalibacter massiliensis</name>
    <dbReference type="NCBI Taxonomy" id="1347392"/>
    <lineage>
        <taxon>Bacteria</taxon>
        <taxon>Bacillati</taxon>
        <taxon>Bacillota</taxon>
        <taxon>Tissierellia</taxon>
        <taxon>Tissierellales</taxon>
        <taxon>Sporanaerobacteraceae</taxon>
        <taxon>Anaerosalibacter</taxon>
    </lineage>
</organism>
<evidence type="ECO:0000256" key="6">
    <source>
        <dbReference type="ARBA" id="ARBA00023136"/>
    </source>
</evidence>